<dbReference type="InterPro" id="IPR036734">
    <property type="entry name" value="Neur_chan_lig-bd_sf"/>
</dbReference>
<evidence type="ECO:0000313" key="5">
    <source>
        <dbReference type="WBParaSite" id="TCNE_0001595301-mRNA-1"/>
    </source>
</evidence>
<dbReference type="EMBL" id="UYWY01023221">
    <property type="protein sequence ID" value="VDM47273.1"/>
    <property type="molecule type" value="Genomic_DNA"/>
</dbReference>
<sequence length="167" mass="18579">MLHDLLLMLTLMRPPSLMDSSYTSTINETAAKLSVAPLDLKRSSTDSPCAYNSNQRKSLLAEIMADYDRTVVPSNESVFVSVELTVQDISSISEITSSFVADVWFSQVWTDTRLAYRNFSCKTNLSLDSSVSDQLWTPNVCFVNSKQTDVHKSPASNVLLIIYPNGK</sequence>
<evidence type="ECO:0000313" key="3">
    <source>
        <dbReference type="EMBL" id="VDM47273.1"/>
    </source>
</evidence>
<dbReference type="Pfam" id="PF02931">
    <property type="entry name" value="Neur_chan_LBD"/>
    <property type="match status" value="1"/>
</dbReference>
<keyword evidence="1" id="KW-0732">Signal</keyword>
<evidence type="ECO:0000256" key="1">
    <source>
        <dbReference type="SAM" id="SignalP"/>
    </source>
</evidence>
<dbReference type="AlphaFoldDB" id="A0A183V5D2"/>
<reference evidence="5" key="1">
    <citation type="submission" date="2016-06" db="UniProtKB">
        <authorList>
            <consortium name="WormBaseParasite"/>
        </authorList>
    </citation>
    <scope>IDENTIFICATION</scope>
</reference>
<name>A0A183V5D2_TOXCA</name>
<evidence type="ECO:0000259" key="2">
    <source>
        <dbReference type="Pfam" id="PF02931"/>
    </source>
</evidence>
<dbReference type="GO" id="GO:0005230">
    <property type="term" value="F:extracellular ligand-gated monoatomic ion channel activity"/>
    <property type="evidence" value="ECO:0007669"/>
    <property type="project" value="InterPro"/>
</dbReference>
<protein>
    <submittedName>
        <fullName evidence="5">Neur_chan_LBD domain-containing protein</fullName>
    </submittedName>
</protein>
<dbReference type="Proteomes" id="UP000050794">
    <property type="component" value="Unassembled WGS sequence"/>
</dbReference>
<dbReference type="GO" id="GO:0016020">
    <property type="term" value="C:membrane"/>
    <property type="evidence" value="ECO:0007669"/>
    <property type="project" value="InterPro"/>
</dbReference>
<accession>A0A183V5D2</accession>
<gene>
    <name evidence="3" type="ORF">TCNE_LOCUS15952</name>
</gene>
<dbReference type="InterPro" id="IPR006202">
    <property type="entry name" value="Neur_chan_lig-bd"/>
</dbReference>
<evidence type="ECO:0000313" key="4">
    <source>
        <dbReference type="Proteomes" id="UP000050794"/>
    </source>
</evidence>
<feature type="domain" description="Neurotransmitter-gated ion-channel ligand-binding" evidence="2">
    <location>
        <begin position="57"/>
        <end position="167"/>
    </location>
</feature>
<dbReference type="WBParaSite" id="TCNE_0001595301-mRNA-1">
    <property type="protein sequence ID" value="TCNE_0001595301-mRNA-1"/>
    <property type="gene ID" value="TCNE_0001595301"/>
</dbReference>
<proteinExistence type="predicted"/>
<dbReference type="Gene3D" id="2.70.170.10">
    <property type="entry name" value="Neurotransmitter-gated ion-channel ligand-binding domain"/>
    <property type="match status" value="1"/>
</dbReference>
<dbReference type="SUPFAM" id="SSF63712">
    <property type="entry name" value="Nicotinic receptor ligand binding domain-like"/>
    <property type="match status" value="1"/>
</dbReference>
<organism evidence="4 5">
    <name type="scientific">Toxocara canis</name>
    <name type="common">Canine roundworm</name>
    <dbReference type="NCBI Taxonomy" id="6265"/>
    <lineage>
        <taxon>Eukaryota</taxon>
        <taxon>Metazoa</taxon>
        <taxon>Ecdysozoa</taxon>
        <taxon>Nematoda</taxon>
        <taxon>Chromadorea</taxon>
        <taxon>Rhabditida</taxon>
        <taxon>Spirurina</taxon>
        <taxon>Ascaridomorpha</taxon>
        <taxon>Ascaridoidea</taxon>
        <taxon>Toxocaridae</taxon>
        <taxon>Toxocara</taxon>
    </lineage>
</organism>
<feature type="chain" id="PRO_5044553614" evidence="1">
    <location>
        <begin position="19"/>
        <end position="167"/>
    </location>
</feature>
<feature type="signal peptide" evidence="1">
    <location>
        <begin position="1"/>
        <end position="18"/>
    </location>
</feature>
<keyword evidence="4" id="KW-1185">Reference proteome</keyword>
<reference evidence="3 4" key="2">
    <citation type="submission" date="2018-11" db="EMBL/GenBank/DDBJ databases">
        <authorList>
            <consortium name="Pathogen Informatics"/>
        </authorList>
    </citation>
    <scope>NUCLEOTIDE SEQUENCE [LARGE SCALE GENOMIC DNA]</scope>
</reference>